<proteinExistence type="predicted"/>
<evidence type="ECO:0000313" key="2">
    <source>
        <dbReference type="EMBL" id="OFV69663.1"/>
    </source>
</evidence>
<dbReference type="Proteomes" id="UP000176244">
    <property type="component" value="Unassembled WGS sequence"/>
</dbReference>
<evidence type="ECO:0000256" key="1">
    <source>
        <dbReference type="SAM" id="Phobius"/>
    </source>
</evidence>
<dbReference type="Gene3D" id="3.90.1010.20">
    <property type="match status" value="1"/>
</dbReference>
<dbReference type="EMBL" id="LKEU01000037">
    <property type="protein sequence ID" value="OFV69663.1"/>
    <property type="molecule type" value="Genomic_DNA"/>
</dbReference>
<dbReference type="AlphaFoldDB" id="A0A1F2PEH6"/>
<comment type="caution">
    <text evidence="2">The sequence shown here is derived from an EMBL/GenBank/DDBJ whole genome shotgun (WGS) entry which is preliminary data.</text>
</comment>
<dbReference type="STRING" id="52694.ACWI_28010"/>
<keyword evidence="1" id="KW-1133">Transmembrane helix</keyword>
<feature type="transmembrane region" description="Helical" evidence="1">
    <location>
        <begin position="12"/>
        <end position="31"/>
    </location>
</feature>
<sequence length="277" mass="30385">MMQKNESKKYIGLRLVIIFLVSGLLSLLLTGCVEKELINDPATGSIFSADISGALIDGQYSASTKYYDTRGYGQQLNILIKNGLITRVTLNEIDKNKSDRLSVEGSDKTWPNLAVANLSALYLRLYSELLMSQNPDETDAISGATQTSEKFISLSKAILDLASKGDHEPIKIDTLDTYSITSNPDHDGYQGFLQATFNGSTLVSLSYDEIITEDGKSKRKSTDPPANTDFNALFDTITKTALSSQSLESPFPANEASPEKVKYGECLRLLREARAPF</sequence>
<accession>A0A1F2PEH6</accession>
<keyword evidence="1" id="KW-0812">Transmembrane</keyword>
<keyword evidence="1" id="KW-0472">Membrane</keyword>
<dbReference type="RefSeq" id="WP_207648658.1">
    <property type="nucleotide sequence ID" value="NZ_LKEU01000037.1"/>
</dbReference>
<name>A0A1F2PEH6_9FIRM</name>
<reference evidence="2 3" key="1">
    <citation type="submission" date="2015-09" db="EMBL/GenBank/DDBJ databases">
        <title>Genome sequence of Acetobacterium wieringae DSM 1911.</title>
        <authorList>
            <person name="Poehlein A."/>
            <person name="Bengelsdorf F.R."/>
            <person name="Schiel-Bengelsdorf B."/>
            <person name="Duerre P."/>
            <person name="Daniel R."/>
        </authorList>
    </citation>
    <scope>NUCLEOTIDE SEQUENCE [LARGE SCALE GENOMIC DNA]</scope>
    <source>
        <strain evidence="2 3">DSM 1911</strain>
    </source>
</reference>
<gene>
    <name evidence="2" type="ORF">ACWI_28010</name>
</gene>
<protein>
    <submittedName>
        <fullName evidence="2">FMN-binding domain protein</fullName>
    </submittedName>
</protein>
<evidence type="ECO:0000313" key="3">
    <source>
        <dbReference type="Proteomes" id="UP000176244"/>
    </source>
</evidence>
<organism evidence="2 3">
    <name type="scientific">Acetobacterium wieringae</name>
    <dbReference type="NCBI Taxonomy" id="52694"/>
    <lineage>
        <taxon>Bacteria</taxon>
        <taxon>Bacillati</taxon>
        <taxon>Bacillota</taxon>
        <taxon>Clostridia</taxon>
        <taxon>Eubacteriales</taxon>
        <taxon>Eubacteriaceae</taxon>
        <taxon>Acetobacterium</taxon>
    </lineage>
</organism>
<dbReference type="PROSITE" id="PS51257">
    <property type="entry name" value="PROKAR_LIPOPROTEIN"/>
    <property type="match status" value="1"/>
</dbReference>